<evidence type="ECO:0000313" key="3">
    <source>
        <dbReference type="Proteomes" id="UP000005850"/>
    </source>
</evidence>
<name>A0A075R4Q0_BRELA</name>
<accession>A0A075R4Q0</accession>
<dbReference type="eggNOG" id="COG4112">
    <property type="taxonomic scope" value="Bacteria"/>
</dbReference>
<dbReference type="Gene3D" id="3.90.79.10">
    <property type="entry name" value="Nucleoside Triphosphate Pyrophosphohydrolase"/>
    <property type="match status" value="1"/>
</dbReference>
<reference evidence="2 3" key="1">
    <citation type="journal article" date="2011" name="J. Bacteriol.">
        <title>Genome sequence of Brevibacillus laterosporus LMG 15441, a pathogen of invertebrates.</title>
        <authorList>
            <person name="Djukic M."/>
            <person name="Poehlein A."/>
            <person name="Thurmer A."/>
            <person name="Daniel R."/>
        </authorList>
    </citation>
    <scope>NUCLEOTIDE SEQUENCE [LARGE SCALE GENOMIC DNA]</scope>
    <source>
        <strain evidence="2 3">LMG 15441</strain>
    </source>
</reference>
<dbReference type="HOGENOM" id="CLU_115729_0_0_9"/>
<dbReference type="SUPFAM" id="SSF55811">
    <property type="entry name" value="Nudix"/>
    <property type="match status" value="1"/>
</dbReference>
<dbReference type="Proteomes" id="UP000005850">
    <property type="component" value="Chromosome"/>
</dbReference>
<proteinExistence type="predicted"/>
<evidence type="ECO:0000259" key="1">
    <source>
        <dbReference type="PROSITE" id="PS51462"/>
    </source>
</evidence>
<dbReference type="RefSeq" id="WP_003337328.1">
    <property type="nucleotide sequence ID" value="NZ_CP007806.1"/>
</dbReference>
<protein>
    <submittedName>
        <fullName evidence="2">Putative phosphoesterase</fullName>
    </submittedName>
</protein>
<dbReference type="InterPro" id="IPR000086">
    <property type="entry name" value="NUDIX_hydrolase_dom"/>
</dbReference>
<dbReference type="KEGG" id="blr:BRLA_c021450"/>
<feature type="domain" description="Nudix hydrolase" evidence="1">
    <location>
        <begin position="58"/>
        <end position="204"/>
    </location>
</feature>
<dbReference type="InterPro" id="IPR015797">
    <property type="entry name" value="NUDIX_hydrolase-like_dom_sf"/>
</dbReference>
<evidence type="ECO:0000313" key="2">
    <source>
        <dbReference type="EMBL" id="AIG26466.1"/>
    </source>
</evidence>
<dbReference type="EMBL" id="CP007806">
    <property type="protein sequence ID" value="AIG26466.1"/>
    <property type="molecule type" value="Genomic_DNA"/>
</dbReference>
<organism evidence="2 3">
    <name type="scientific">Brevibacillus laterosporus LMG 15441</name>
    <dbReference type="NCBI Taxonomy" id="1042163"/>
    <lineage>
        <taxon>Bacteria</taxon>
        <taxon>Bacillati</taxon>
        <taxon>Bacillota</taxon>
        <taxon>Bacilli</taxon>
        <taxon>Bacillales</taxon>
        <taxon>Paenibacillaceae</taxon>
        <taxon>Brevibacillus</taxon>
    </lineage>
</organism>
<gene>
    <name evidence="2" type="ORF">BRLA_c021450</name>
</gene>
<sequence>MGKMDEQILVVKRTELFDNERLAFQGIEKEPDRITRLMSNISSHYSVMRRGDAEEDQGFKQPIPYVVIRKGNELFMYKRLSGGGEARLHDKLSLGTGGHMNDENSSSFEEVLEINLLRELEEELDIQAADREFNTIGFINDDVEEVGKVHIGLLVTLDLDEDATVSVREIDQLEGKWTTIEELLQPDIYGRLESWSKFVVDVLK</sequence>
<keyword evidence="3" id="KW-1185">Reference proteome</keyword>
<dbReference type="PROSITE" id="PS51462">
    <property type="entry name" value="NUDIX"/>
    <property type="match status" value="1"/>
</dbReference>
<dbReference type="AlphaFoldDB" id="A0A075R4Q0"/>